<evidence type="ECO:0000313" key="2">
    <source>
        <dbReference type="EMBL" id="KAG5186753.1"/>
    </source>
</evidence>
<dbReference type="Proteomes" id="UP000664859">
    <property type="component" value="Unassembled WGS sequence"/>
</dbReference>
<dbReference type="OrthoDB" id="414540at2759"/>
<feature type="domain" description="CMP/dCMP-type deaminase" evidence="1">
    <location>
        <begin position="29"/>
        <end position="147"/>
    </location>
</feature>
<dbReference type="SUPFAM" id="SSF53927">
    <property type="entry name" value="Cytidine deaminase-like"/>
    <property type="match status" value="1"/>
</dbReference>
<dbReference type="InterPro" id="IPR016193">
    <property type="entry name" value="Cytidine_deaminase-like"/>
</dbReference>
<name>A0A835ZD32_9STRA</name>
<dbReference type="InterPro" id="IPR002125">
    <property type="entry name" value="CMP_dCMP_dom"/>
</dbReference>
<keyword evidence="3" id="KW-1185">Reference proteome</keyword>
<dbReference type="Gene3D" id="3.40.140.10">
    <property type="entry name" value="Cytidine Deaminase, domain 2"/>
    <property type="match status" value="1"/>
</dbReference>
<protein>
    <recommendedName>
        <fullName evidence="1">CMP/dCMP-type deaminase domain-containing protein</fullName>
    </recommendedName>
</protein>
<dbReference type="AlphaFoldDB" id="A0A835ZD32"/>
<dbReference type="GO" id="GO:0003824">
    <property type="term" value="F:catalytic activity"/>
    <property type="evidence" value="ECO:0007669"/>
    <property type="project" value="InterPro"/>
</dbReference>
<evidence type="ECO:0000313" key="3">
    <source>
        <dbReference type="Proteomes" id="UP000664859"/>
    </source>
</evidence>
<accession>A0A835ZD32</accession>
<reference evidence="2" key="1">
    <citation type="submission" date="2021-02" db="EMBL/GenBank/DDBJ databases">
        <title>First Annotated Genome of the Yellow-green Alga Tribonema minus.</title>
        <authorList>
            <person name="Mahan K.M."/>
        </authorList>
    </citation>
    <scope>NUCLEOTIDE SEQUENCE</scope>
    <source>
        <strain evidence="2">UTEX B ZZ1240</strain>
    </source>
</reference>
<gene>
    <name evidence="2" type="ORF">JKP88DRAFT_288551</name>
</gene>
<dbReference type="CDD" id="cd01283">
    <property type="entry name" value="cytidine_deaminase"/>
    <property type="match status" value="1"/>
</dbReference>
<sequence>MPVLLQRPQCEAAAAAGATKQGSAPPLSVTMAHRLRRSLEPPHQSRFRVVCVIEYEDDGGATHVVTGTNAEPGYIGGSICAERAALCKLREAPFVARVASVTVVTDADAPLCPSVLCREFLATHLDPDVTVIMSGASVLCREFLATLTSPSSCLDRGMKTADEDSVETCRIGDLYPFPCIYGVTDREALLRHGFEFARRADAPETAIKTLGLSAAVAESAIKALGMSAAVAETAIRALGLSAAVAEVLLLLLLLSLAYELAQRETARDAKDALHPLRYAAVVVYEDGTSAAAHQLKAAEYGSTLDPVSQLLRGMLDRKLDDGVRATHIVDQFGNCHAPFAPARYICITSIHHRLPPAPCVDQFGNCHAPFAPARALLTEHGFADVDQFGNCHAPFAPARALLTEHGFGDVTALSHDAAGRLHAVAAAALIPRIGGELSDADIDARVAPPSSRCTMPAAVLAAVLRGSPFAQWRAASGARRGAHLNRLSSAADAERKLSSRSC</sequence>
<comment type="caution">
    <text evidence="2">The sequence shown here is derived from an EMBL/GenBank/DDBJ whole genome shotgun (WGS) entry which is preliminary data.</text>
</comment>
<dbReference type="EMBL" id="JAFCMP010000104">
    <property type="protein sequence ID" value="KAG5186753.1"/>
    <property type="molecule type" value="Genomic_DNA"/>
</dbReference>
<proteinExistence type="predicted"/>
<dbReference type="PROSITE" id="PS51747">
    <property type="entry name" value="CYT_DCMP_DEAMINASES_2"/>
    <property type="match status" value="1"/>
</dbReference>
<evidence type="ECO:0000259" key="1">
    <source>
        <dbReference type="PROSITE" id="PS51747"/>
    </source>
</evidence>
<organism evidence="2 3">
    <name type="scientific">Tribonema minus</name>
    <dbReference type="NCBI Taxonomy" id="303371"/>
    <lineage>
        <taxon>Eukaryota</taxon>
        <taxon>Sar</taxon>
        <taxon>Stramenopiles</taxon>
        <taxon>Ochrophyta</taxon>
        <taxon>PX clade</taxon>
        <taxon>Xanthophyceae</taxon>
        <taxon>Tribonematales</taxon>
        <taxon>Tribonemataceae</taxon>
        <taxon>Tribonema</taxon>
    </lineage>
</organism>